<dbReference type="RefSeq" id="WP_247028283.1">
    <property type="nucleotide sequence ID" value="NZ_JALKCH010000004.1"/>
</dbReference>
<protein>
    <submittedName>
        <fullName evidence="2">Uncharacterized protein</fullName>
    </submittedName>
</protein>
<organism evidence="2 3">
    <name type="scientific">Ancylobacter crimeensis</name>
    <dbReference type="NCBI Taxonomy" id="2579147"/>
    <lineage>
        <taxon>Bacteria</taxon>
        <taxon>Pseudomonadati</taxon>
        <taxon>Pseudomonadota</taxon>
        <taxon>Alphaproteobacteria</taxon>
        <taxon>Hyphomicrobiales</taxon>
        <taxon>Xanthobacteraceae</taxon>
        <taxon>Ancylobacter</taxon>
    </lineage>
</organism>
<reference evidence="2 3" key="1">
    <citation type="submission" date="2022-04" db="EMBL/GenBank/DDBJ databases">
        <authorList>
            <person name="Grouzdev D.S."/>
            <person name="Pantiukh K.S."/>
            <person name="Krutkina M.S."/>
        </authorList>
    </citation>
    <scope>NUCLEOTIDE SEQUENCE [LARGE SCALE GENOMIC DNA]</scope>
    <source>
        <strain evidence="2 3">6x-1</strain>
    </source>
</reference>
<accession>A0ABT0DA60</accession>
<evidence type="ECO:0000256" key="1">
    <source>
        <dbReference type="SAM" id="MobiDB-lite"/>
    </source>
</evidence>
<proteinExistence type="predicted"/>
<feature type="region of interest" description="Disordered" evidence="1">
    <location>
        <begin position="1"/>
        <end position="21"/>
    </location>
</feature>
<name>A0ABT0DA60_9HYPH</name>
<dbReference type="EMBL" id="JALKCH010000004">
    <property type="protein sequence ID" value="MCK0196841.1"/>
    <property type="molecule type" value="Genomic_DNA"/>
</dbReference>
<evidence type="ECO:0000313" key="2">
    <source>
        <dbReference type="EMBL" id="MCK0196841.1"/>
    </source>
</evidence>
<sequence length="56" mass="6202">MLGRPSAMLADHRSDRAAEPLPEGQRLRCDMCGGRRVKLRRVASPAELVAFIAGRR</sequence>
<gene>
    <name evidence="2" type="ORF">MWN34_07935</name>
</gene>
<keyword evidence="3" id="KW-1185">Reference proteome</keyword>
<dbReference type="Proteomes" id="UP001203284">
    <property type="component" value="Unassembled WGS sequence"/>
</dbReference>
<comment type="caution">
    <text evidence="2">The sequence shown here is derived from an EMBL/GenBank/DDBJ whole genome shotgun (WGS) entry which is preliminary data.</text>
</comment>
<evidence type="ECO:0000313" key="3">
    <source>
        <dbReference type="Proteomes" id="UP001203284"/>
    </source>
</evidence>